<gene>
    <name evidence="2" type="ORF">CAPTEDRAFT_200883</name>
</gene>
<keyword evidence="4" id="KW-1185">Reference proteome</keyword>
<dbReference type="EMBL" id="AMQN01009151">
    <property type="status" value="NOT_ANNOTATED_CDS"/>
    <property type="molecule type" value="Genomic_DNA"/>
</dbReference>
<protein>
    <submittedName>
        <fullName evidence="2 3">Uncharacterized protein</fullName>
    </submittedName>
</protein>
<dbReference type="HOGENOM" id="CLU_1697192_0_0_1"/>
<dbReference type="Gene3D" id="6.10.250.970">
    <property type="match status" value="1"/>
</dbReference>
<sequence>MPTAVKSLHKTRLIKNAIPDGCLEAKRKKCAFLEAIPGVNAREDRSKRQDCCRSRIFMGAAMFDLNLVLNRVWEQQRRDTSLLHQKWQESKAKRLTKGSKQRGSSNTANPVDPPVPPPALPPAPTTADTKPKYVFPIDNLSPAHIGIFGKNGGHV</sequence>
<feature type="region of interest" description="Disordered" evidence="1">
    <location>
        <begin position="84"/>
        <end position="133"/>
    </location>
</feature>
<evidence type="ECO:0000256" key="1">
    <source>
        <dbReference type="SAM" id="MobiDB-lite"/>
    </source>
</evidence>
<evidence type="ECO:0000313" key="3">
    <source>
        <dbReference type="EnsemblMetazoa" id="CapteP200883"/>
    </source>
</evidence>
<feature type="compositionally biased region" description="Pro residues" evidence="1">
    <location>
        <begin position="111"/>
        <end position="124"/>
    </location>
</feature>
<accession>R7U5Q7</accession>
<dbReference type="EnsemblMetazoa" id="CapteT200883">
    <property type="protein sequence ID" value="CapteP200883"/>
    <property type="gene ID" value="CapteG200883"/>
</dbReference>
<name>R7U5Q7_CAPTE</name>
<dbReference type="Proteomes" id="UP000014760">
    <property type="component" value="Unassembled WGS sequence"/>
</dbReference>
<reference evidence="2 4" key="2">
    <citation type="journal article" date="2013" name="Nature">
        <title>Insights into bilaterian evolution from three spiralian genomes.</title>
        <authorList>
            <person name="Simakov O."/>
            <person name="Marletaz F."/>
            <person name="Cho S.J."/>
            <person name="Edsinger-Gonzales E."/>
            <person name="Havlak P."/>
            <person name="Hellsten U."/>
            <person name="Kuo D.H."/>
            <person name="Larsson T."/>
            <person name="Lv J."/>
            <person name="Arendt D."/>
            <person name="Savage R."/>
            <person name="Osoegawa K."/>
            <person name="de Jong P."/>
            <person name="Grimwood J."/>
            <person name="Chapman J.A."/>
            <person name="Shapiro H."/>
            <person name="Aerts A."/>
            <person name="Otillar R.P."/>
            <person name="Terry A.Y."/>
            <person name="Boore J.L."/>
            <person name="Grigoriev I.V."/>
            <person name="Lindberg D.R."/>
            <person name="Seaver E.C."/>
            <person name="Weisblat D.A."/>
            <person name="Putnam N.H."/>
            <person name="Rokhsar D.S."/>
        </authorList>
    </citation>
    <scope>NUCLEOTIDE SEQUENCE</scope>
    <source>
        <strain evidence="2 4">I ESC-2004</strain>
    </source>
</reference>
<evidence type="ECO:0000313" key="4">
    <source>
        <dbReference type="Proteomes" id="UP000014760"/>
    </source>
</evidence>
<evidence type="ECO:0000313" key="2">
    <source>
        <dbReference type="EMBL" id="ELU01705.1"/>
    </source>
</evidence>
<proteinExistence type="predicted"/>
<dbReference type="EMBL" id="KB304756">
    <property type="protein sequence ID" value="ELU01705.1"/>
    <property type="molecule type" value="Genomic_DNA"/>
</dbReference>
<dbReference type="AlphaFoldDB" id="R7U5Q7"/>
<reference evidence="3" key="3">
    <citation type="submission" date="2015-06" db="UniProtKB">
        <authorList>
            <consortium name="EnsemblMetazoa"/>
        </authorList>
    </citation>
    <scope>IDENTIFICATION</scope>
</reference>
<organism evidence="2">
    <name type="scientific">Capitella teleta</name>
    <name type="common">Polychaete worm</name>
    <dbReference type="NCBI Taxonomy" id="283909"/>
    <lineage>
        <taxon>Eukaryota</taxon>
        <taxon>Metazoa</taxon>
        <taxon>Spiralia</taxon>
        <taxon>Lophotrochozoa</taxon>
        <taxon>Annelida</taxon>
        <taxon>Polychaeta</taxon>
        <taxon>Sedentaria</taxon>
        <taxon>Scolecida</taxon>
        <taxon>Capitellidae</taxon>
        <taxon>Capitella</taxon>
    </lineage>
</organism>
<dbReference type="InterPro" id="IPR046370">
    <property type="entry name" value="MAML_N_sf"/>
</dbReference>
<reference evidence="4" key="1">
    <citation type="submission" date="2012-12" db="EMBL/GenBank/DDBJ databases">
        <authorList>
            <person name="Hellsten U."/>
            <person name="Grimwood J."/>
            <person name="Chapman J.A."/>
            <person name="Shapiro H."/>
            <person name="Aerts A."/>
            <person name="Otillar R.P."/>
            <person name="Terry A.Y."/>
            <person name="Boore J.L."/>
            <person name="Simakov O."/>
            <person name="Marletaz F."/>
            <person name="Cho S.-J."/>
            <person name="Edsinger-Gonzales E."/>
            <person name="Havlak P."/>
            <person name="Kuo D.-H."/>
            <person name="Larsson T."/>
            <person name="Lv J."/>
            <person name="Arendt D."/>
            <person name="Savage R."/>
            <person name="Osoegawa K."/>
            <person name="de Jong P."/>
            <person name="Lindberg D.R."/>
            <person name="Seaver E.C."/>
            <person name="Weisblat D.A."/>
            <person name="Putnam N.H."/>
            <person name="Grigoriev I.V."/>
            <person name="Rokhsar D.S."/>
        </authorList>
    </citation>
    <scope>NUCLEOTIDE SEQUENCE</scope>
    <source>
        <strain evidence="4">I ESC-2004</strain>
    </source>
</reference>